<protein>
    <recommendedName>
        <fullName evidence="4">Myb-like domain-containing protein</fullName>
    </recommendedName>
</protein>
<feature type="compositionally biased region" description="Low complexity" evidence="1">
    <location>
        <begin position="403"/>
        <end position="412"/>
    </location>
</feature>
<feature type="region of interest" description="Disordered" evidence="1">
    <location>
        <begin position="459"/>
        <end position="493"/>
    </location>
</feature>
<feature type="compositionally biased region" description="Basic residues" evidence="1">
    <location>
        <begin position="379"/>
        <end position="388"/>
    </location>
</feature>
<feature type="compositionally biased region" description="Low complexity" evidence="1">
    <location>
        <begin position="238"/>
        <end position="247"/>
    </location>
</feature>
<feature type="region of interest" description="Disordered" evidence="1">
    <location>
        <begin position="1"/>
        <end position="27"/>
    </location>
</feature>
<comment type="caution">
    <text evidence="2">The sequence shown here is derived from an EMBL/GenBank/DDBJ whole genome shotgun (WGS) entry which is preliminary data.</text>
</comment>
<feature type="region of interest" description="Disordered" evidence="1">
    <location>
        <begin position="348"/>
        <end position="412"/>
    </location>
</feature>
<proteinExistence type="predicted"/>
<name>A0AA35VDV9_9HYPO</name>
<reference evidence="2" key="1">
    <citation type="submission" date="2023-01" db="EMBL/GenBank/DDBJ databases">
        <authorList>
            <person name="Piombo E."/>
        </authorList>
    </citation>
    <scope>NUCLEOTIDE SEQUENCE</scope>
</reference>
<dbReference type="Gene3D" id="1.10.10.60">
    <property type="entry name" value="Homeodomain-like"/>
    <property type="match status" value="1"/>
</dbReference>
<evidence type="ECO:0000313" key="3">
    <source>
        <dbReference type="Proteomes" id="UP001160390"/>
    </source>
</evidence>
<keyword evidence="3" id="KW-1185">Reference proteome</keyword>
<dbReference type="EMBL" id="CABFNP030001358">
    <property type="protein sequence ID" value="CAI6100991.1"/>
    <property type="molecule type" value="Genomic_DNA"/>
</dbReference>
<dbReference type="Pfam" id="PF13921">
    <property type="entry name" value="Myb_DNA-bind_6"/>
    <property type="match status" value="1"/>
</dbReference>
<evidence type="ECO:0000313" key="2">
    <source>
        <dbReference type="EMBL" id="CAI6100991.1"/>
    </source>
</evidence>
<evidence type="ECO:0008006" key="4">
    <source>
        <dbReference type="Google" id="ProtNLM"/>
    </source>
</evidence>
<feature type="region of interest" description="Disordered" evidence="1">
    <location>
        <begin position="294"/>
        <end position="328"/>
    </location>
</feature>
<evidence type="ECO:0000256" key="1">
    <source>
        <dbReference type="SAM" id="MobiDB-lite"/>
    </source>
</evidence>
<accession>A0AA35VDV9</accession>
<dbReference type="Proteomes" id="UP001160390">
    <property type="component" value="Unassembled WGS sequence"/>
</dbReference>
<gene>
    <name evidence="2" type="ORF">CCHLO57077_00019291</name>
</gene>
<feature type="compositionally biased region" description="Polar residues" evidence="1">
    <location>
        <begin position="464"/>
        <end position="474"/>
    </location>
</feature>
<feature type="compositionally biased region" description="Low complexity" evidence="1">
    <location>
        <begin position="74"/>
        <end position="86"/>
    </location>
</feature>
<feature type="compositionally biased region" description="Basic and acidic residues" evidence="1">
    <location>
        <begin position="133"/>
        <end position="142"/>
    </location>
</feature>
<feature type="compositionally biased region" description="Polar residues" evidence="1">
    <location>
        <begin position="299"/>
        <end position="311"/>
    </location>
</feature>
<organism evidence="2 3">
    <name type="scientific">Clonostachys chloroleuca</name>
    <dbReference type="NCBI Taxonomy" id="1926264"/>
    <lineage>
        <taxon>Eukaryota</taxon>
        <taxon>Fungi</taxon>
        <taxon>Dikarya</taxon>
        <taxon>Ascomycota</taxon>
        <taxon>Pezizomycotina</taxon>
        <taxon>Sordariomycetes</taxon>
        <taxon>Hypocreomycetidae</taxon>
        <taxon>Hypocreales</taxon>
        <taxon>Bionectriaceae</taxon>
        <taxon>Clonostachys</taxon>
    </lineage>
</organism>
<dbReference type="AlphaFoldDB" id="A0AA35VDV9"/>
<feature type="compositionally biased region" description="Polar residues" evidence="1">
    <location>
        <begin position="47"/>
        <end position="62"/>
    </location>
</feature>
<sequence>MGKAGTTGHPLKMREVFCPPPSPLSEPDAQCDCFESCGASDAKVTAPQHTMEQTQDDSQSIGHTLRSCPEECSDSQSTSQASSNSDGPRRQREEGSLVSSTSLSLYIREEEEERSDKDKAINDNISQPLVQLRRKETGKECSTDPASNCDSKSDVSSTSGSEGAVQGDEDYCPSPSRGEGEQANNDLVYDEADSPGQAPPFKRRKVGGSQSSPGPRRRGRRRTDRTHTANRSGLHTPVHSASSVSSHDSFVGADAEMPAARYEEWPLQGAMLKRLFVDGKVTFQLQFGWEPCVGGHSPGSHSDNRSQTQGAEGSHRTQRSPASNDYTREEEDLIVKLKEEQQLREQANNDLVDDEADSPGQAPPLFKRRKVGGSQSSPRPRHRGRRRTDRTPTANRSGLHTPAHSASSVSSHDSFVGADAEMSAARYEEWPLQGAMLKRLFVDGKVTFQLQFGWEPCVGGHSPGSHSDNRSQAQGAEGSHRTQRSPASNDYTREEEDLIVKLKEEQQLRWPEIHKQFSEKFPQRRSQGSLQVRYCTRLKMRSGKGATRKSR</sequence>
<feature type="compositionally biased region" description="Low complexity" evidence="1">
    <location>
        <begin position="147"/>
        <end position="161"/>
    </location>
</feature>
<feature type="region of interest" description="Disordered" evidence="1">
    <location>
        <begin position="42"/>
        <end position="247"/>
    </location>
</feature>
<feature type="compositionally biased region" description="Basic residues" evidence="1">
    <location>
        <begin position="215"/>
        <end position="224"/>
    </location>
</feature>